<keyword evidence="11" id="KW-0449">Lipoprotein</keyword>
<protein>
    <recommendedName>
        <fullName evidence="3">FAD:protein FMN transferase</fullName>
        <ecNumber evidence="2">2.7.1.180</ecNumber>
    </recommendedName>
    <alternativeName>
        <fullName evidence="9">Flavin transferase</fullName>
    </alternativeName>
</protein>
<evidence type="ECO:0000256" key="10">
    <source>
        <dbReference type="ARBA" id="ARBA00048540"/>
    </source>
</evidence>
<evidence type="ECO:0000256" key="6">
    <source>
        <dbReference type="ARBA" id="ARBA00022723"/>
    </source>
</evidence>
<evidence type="ECO:0000256" key="7">
    <source>
        <dbReference type="ARBA" id="ARBA00022827"/>
    </source>
</evidence>
<gene>
    <name evidence="11" type="ORF">HELGO_WM27386</name>
</gene>
<evidence type="ECO:0000256" key="9">
    <source>
        <dbReference type="ARBA" id="ARBA00031306"/>
    </source>
</evidence>
<evidence type="ECO:0000256" key="3">
    <source>
        <dbReference type="ARBA" id="ARBA00016337"/>
    </source>
</evidence>
<dbReference type="Gene3D" id="3.10.520.10">
    <property type="entry name" value="ApbE-like domains"/>
    <property type="match status" value="1"/>
</dbReference>
<name>A0A6S6U4E5_9BACT</name>
<dbReference type="InterPro" id="IPR024932">
    <property type="entry name" value="ApbE"/>
</dbReference>
<evidence type="ECO:0000313" key="11">
    <source>
        <dbReference type="EMBL" id="CAA6827846.1"/>
    </source>
</evidence>
<evidence type="ECO:0000256" key="8">
    <source>
        <dbReference type="ARBA" id="ARBA00022842"/>
    </source>
</evidence>
<comment type="cofactor">
    <cofactor evidence="1">
        <name>Mg(2+)</name>
        <dbReference type="ChEBI" id="CHEBI:18420"/>
    </cofactor>
</comment>
<dbReference type="EMBL" id="CACVAS010000166">
    <property type="protein sequence ID" value="CAA6827846.1"/>
    <property type="molecule type" value="Genomic_DNA"/>
</dbReference>
<dbReference type="GO" id="GO:0046872">
    <property type="term" value="F:metal ion binding"/>
    <property type="evidence" value="ECO:0007669"/>
    <property type="project" value="UniProtKB-KW"/>
</dbReference>
<organism evidence="11">
    <name type="scientific">uncultured Sulfurovum sp</name>
    <dbReference type="NCBI Taxonomy" id="269237"/>
    <lineage>
        <taxon>Bacteria</taxon>
        <taxon>Pseudomonadati</taxon>
        <taxon>Campylobacterota</taxon>
        <taxon>Epsilonproteobacteria</taxon>
        <taxon>Campylobacterales</taxon>
        <taxon>Sulfurovaceae</taxon>
        <taxon>Sulfurovum</taxon>
        <taxon>environmental samples</taxon>
    </lineage>
</organism>
<comment type="catalytic activity">
    <reaction evidence="10">
        <text>L-threonyl-[protein] + FAD = FMN-L-threonyl-[protein] + AMP + H(+)</text>
        <dbReference type="Rhea" id="RHEA:36847"/>
        <dbReference type="Rhea" id="RHEA-COMP:11060"/>
        <dbReference type="Rhea" id="RHEA-COMP:11061"/>
        <dbReference type="ChEBI" id="CHEBI:15378"/>
        <dbReference type="ChEBI" id="CHEBI:30013"/>
        <dbReference type="ChEBI" id="CHEBI:57692"/>
        <dbReference type="ChEBI" id="CHEBI:74257"/>
        <dbReference type="ChEBI" id="CHEBI:456215"/>
        <dbReference type="EC" id="2.7.1.180"/>
    </reaction>
</comment>
<sequence>MTSPCELQLYCNDEHKARAIAKKIMIMAKRLENKYNFYNPDSYLSELNQRKTDVLDTQTKDLLTRAKLFYKKTNGVFDITMGTLTQSRKLETLKQIEEASQRLKPFLGVEHFKIKKNRLTFNNPHTLIDFGGFVKEFAVDQAVKILKKEKITTALVNFAGDIYALGLKPNKQRFSIGIKNPLNPSEYLTSIKLSNQALTTSASYERSHKIEEKSFSHIISSSNLQDEILSATVVASSVVEAGVFSTALMIKPQLETKLEKLLILKSLKLLRS</sequence>
<evidence type="ECO:0000256" key="5">
    <source>
        <dbReference type="ARBA" id="ARBA00022679"/>
    </source>
</evidence>
<dbReference type="InterPro" id="IPR003374">
    <property type="entry name" value="ApbE-like_sf"/>
</dbReference>
<keyword evidence="7" id="KW-0274">FAD</keyword>
<dbReference type="AlphaFoldDB" id="A0A6S6U4E5"/>
<dbReference type="EC" id="2.7.1.180" evidence="2"/>
<dbReference type="GO" id="GO:0016740">
    <property type="term" value="F:transferase activity"/>
    <property type="evidence" value="ECO:0007669"/>
    <property type="project" value="UniProtKB-KW"/>
</dbReference>
<dbReference type="Pfam" id="PF02424">
    <property type="entry name" value="ApbE"/>
    <property type="match status" value="1"/>
</dbReference>
<dbReference type="PANTHER" id="PTHR30040:SF2">
    <property type="entry name" value="FAD:PROTEIN FMN TRANSFERASE"/>
    <property type="match status" value="1"/>
</dbReference>
<keyword evidence="5" id="KW-0808">Transferase</keyword>
<keyword evidence="4" id="KW-0285">Flavoprotein</keyword>
<dbReference type="PANTHER" id="PTHR30040">
    <property type="entry name" value="THIAMINE BIOSYNTHESIS LIPOPROTEIN APBE"/>
    <property type="match status" value="1"/>
</dbReference>
<keyword evidence="8" id="KW-0460">Magnesium</keyword>
<evidence type="ECO:0000256" key="4">
    <source>
        <dbReference type="ARBA" id="ARBA00022630"/>
    </source>
</evidence>
<evidence type="ECO:0000256" key="1">
    <source>
        <dbReference type="ARBA" id="ARBA00001946"/>
    </source>
</evidence>
<keyword evidence="6" id="KW-0479">Metal-binding</keyword>
<reference evidence="11" key="1">
    <citation type="submission" date="2020-01" db="EMBL/GenBank/DDBJ databases">
        <authorList>
            <person name="Meier V. D."/>
            <person name="Meier V D."/>
        </authorList>
    </citation>
    <scope>NUCLEOTIDE SEQUENCE</scope>
    <source>
        <strain evidence="11">HLG_WM_MAG_01</strain>
    </source>
</reference>
<evidence type="ECO:0000256" key="2">
    <source>
        <dbReference type="ARBA" id="ARBA00011955"/>
    </source>
</evidence>
<proteinExistence type="predicted"/>
<accession>A0A6S6U4E5</accession>
<dbReference type="SUPFAM" id="SSF143631">
    <property type="entry name" value="ApbE-like"/>
    <property type="match status" value="1"/>
</dbReference>